<dbReference type="Gene3D" id="3.90.1580.10">
    <property type="entry name" value="paralog of FGE (formylglycine-generating enzyme)"/>
    <property type="match status" value="1"/>
</dbReference>
<protein>
    <recommendedName>
        <fullName evidence="1">Sulfatase-modifying factor enzyme-like domain-containing protein</fullName>
    </recommendedName>
</protein>
<evidence type="ECO:0000259" key="1">
    <source>
        <dbReference type="Pfam" id="PF03781"/>
    </source>
</evidence>
<dbReference type="PANTHER" id="PTHR23150:SF19">
    <property type="entry name" value="FORMYLGLYCINE-GENERATING ENZYME"/>
    <property type="match status" value="1"/>
</dbReference>
<dbReference type="SUPFAM" id="SSF52540">
    <property type="entry name" value="P-loop containing nucleoside triphosphate hydrolases"/>
    <property type="match status" value="1"/>
</dbReference>
<dbReference type="GO" id="GO:0120147">
    <property type="term" value="F:formylglycine-generating oxidase activity"/>
    <property type="evidence" value="ECO:0007669"/>
    <property type="project" value="TreeGrafter"/>
</dbReference>
<dbReference type="Pfam" id="PF03781">
    <property type="entry name" value="FGE-sulfatase"/>
    <property type="match status" value="1"/>
</dbReference>
<dbReference type="InterPro" id="IPR005532">
    <property type="entry name" value="SUMF_dom"/>
</dbReference>
<proteinExistence type="predicted"/>
<accession>A0A2A6RG14</accession>
<dbReference type="InterPro" id="IPR051043">
    <property type="entry name" value="Sulfatase_Mod_Factor_Kinase"/>
</dbReference>
<dbReference type="Gene3D" id="3.40.50.300">
    <property type="entry name" value="P-loop containing nucleotide triphosphate hydrolases"/>
    <property type="match status" value="1"/>
</dbReference>
<dbReference type="InterPro" id="IPR027417">
    <property type="entry name" value="P-loop_NTPase"/>
</dbReference>
<evidence type="ECO:0000313" key="3">
    <source>
        <dbReference type="Proteomes" id="UP000220527"/>
    </source>
</evidence>
<sequence length="619" mass="68260">MTPFSTTSLAPDSPLFRGRQDDLAWLVQRCHAEVTAYIALYGGRQNGKTSLLLRLETALRPAMPVCRLDLQIIKGANATQAFAFVAKRIAENVPFAPDPRGVADGPGLHRFLSQALAEECVSRLVLILDEWGALPATTREALAHALRSIFDARHTIHALRKLLVIFSGGSELYDLIVSEASSLHSVCVDHYLSDLGQDEAVALIADGLVAAGLDAVLATGMGHAVYSRVAGHPYLTQRLGALLLEYQQRGQSLTEAAVLAAETRVRQGDTLLRRIRSDLRESGLLDAARRLISDPPRFTRLDDDMARLELIGLAKQTGEHWAARNLLLAEEFGGWLGVAVLPPPASRLIPPLIHIPAGPFLMGSSAADKLAESADKLAKSNEKLQHTLTLPDYWIGRTPITNAQFRPFVAGDGYTNHAYWTEAGWAWREEVQVNQPECWAEAKWNGDEQPVVGVSWFEAVAYCRWLSVQTGHEFRLPTEAEWEKAARGPDGRIWPWGDAWEAGRCNSKEAGIGKTTPVGHYPNGVSSYGLLDMAGNVWEWCATKLGKGYPYQFEDEWAEAYLAGEEGRILRGGAWNSEQKFVRGAYRVINFPRYRINLNGLRVVCHAPVGGEWRVMSGE</sequence>
<comment type="caution">
    <text evidence="2">The sequence shown here is derived from an EMBL/GenBank/DDBJ whole genome shotgun (WGS) entry which is preliminary data.</text>
</comment>
<dbReference type="PANTHER" id="PTHR23150">
    <property type="entry name" value="SULFATASE MODIFYING FACTOR 1, 2"/>
    <property type="match status" value="1"/>
</dbReference>
<dbReference type="InterPro" id="IPR042095">
    <property type="entry name" value="SUMF_sf"/>
</dbReference>
<dbReference type="InterPro" id="IPR016187">
    <property type="entry name" value="CTDL_fold"/>
</dbReference>
<dbReference type="EMBL" id="NQWI01000107">
    <property type="protein sequence ID" value="PDW01800.1"/>
    <property type="molecule type" value="Genomic_DNA"/>
</dbReference>
<feature type="domain" description="Sulfatase-modifying factor enzyme-like" evidence="1">
    <location>
        <begin position="351"/>
        <end position="604"/>
    </location>
</feature>
<keyword evidence="3" id="KW-1185">Reference proteome</keyword>
<dbReference type="SUPFAM" id="SSF56436">
    <property type="entry name" value="C-type lectin-like"/>
    <property type="match status" value="1"/>
</dbReference>
<dbReference type="Pfam" id="PF14516">
    <property type="entry name" value="AAA_35"/>
    <property type="match status" value="1"/>
</dbReference>
<dbReference type="Proteomes" id="UP000220527">
    <property type="component" value="Unassembled WGS sequence"/>
</dbReference>
<dbReference type="AlphaFoldDB" id="A0A2A6RG14"/>
<name>A0A2A6RG14_9CHLR</name>
<organism evidence="2 3">
    <name type="scientific">Candidatus Viridilinea mediisalina</name>
    <dbReference type="NCBI Taxonomy" id="2024553"/>
    <lineage>
        <taxon>Bacteria</taxon>
        <taxon>Bacillati</taxon>
        <taxon>Chloroflexota</taxon>
        <taxon>Chloroflexia</taxon>
        <taxon>Chloroflexales</taxon>
        <taxon>Chloroflexineae</taxon>
        <taxon>Oscillochloridaceae</taxon>
        <taxon>Candidatus Viridilinea</taxon>
    </lineage>
</organism>
<reference evidence="3" key="1">
    <citation type="submission" date="2017-08" db="EMBL/GenBank/DDBJ databases">
        <authorList>
            <person name="Grouzdev D.S."/>
            <person name="Gaisin V.A."/>
            <person name="Rysina M.S."/>
            <person name="Gorlenko V.M."/>
        </authorList>
    </citation>
    <scope>NUCLEOTIDE SEQUENCE [LARGE SCALE GENOMIC DNA]</scope>
    <source>
        <strain evidence="3">Kir15-3F</strain>
    </source>
</reference>
<evidence type="ECO:0000313" key="2">
    <source>
        <dbReference type="EMBL" id="PDW01800.1"/>
    </source>
</evidence>
<gene>
    <name evidence="2" type="ORF">CJ255_17210</name>
</gene>